<dbReference type="GO" id="GO:0046872">
    <property type="term" value="F:metal ion binding"/>
    <property type="evidence" value="ECO:0007669"/>
    <property type="project" value="InterPro"/>
</dbReference>
<dbReference type="AlphaFoldDB" id="A0A9D2CE21"/>
<organism evidence="4 5">
    <name type="scientific">Candidatus Intestinimonas merdavium</name>
    <dbReference type="NCBI Taxonomy" id="2838622"/>
    <lineage>
        <taxon>Bacteria</taxon>
        <taxon>Bacillati</taxon>
        <taxon>Bacillota</taxon>
        <taxon>Clostridia</taxon>
        <taxon>Eubacteriales</taxon>
        <taxon>Intestinimonas</taxon>
    </lineage>
</organism>
<dbReference type="InterPro" id="IPR018211">
    <property type="entry name" value="ADH_Fe_CS"/>
</dbReference>
<dbReference type="Pfam" id="PF25137">
    <property type="entry name" value="ADH_Fe_C"/>
    <property type="match status" value="1"/>
</dbReference>
<keyword evidence="1 4" id="KW-0560">Oxidoreductase</keyword>
<evidence type="ECO:0000259" key="3">
    <source>
        <dbReference type="Pfam" id="PF25137"/>
    </source>
</evidence>
<dbReference type="FunFam" id="3.40.50.1970:FF:000003">
    <property type="entry name" value="Alcohol dehydrogenase, iron-containing"/>
    <property type="match status" value="1"/>
</dbReference>
<dbReference type="Gene3D" id="3.40.50.1970">
    <property type="match status" value="1"/>
</dbReference>
<dbReference type="PANTHER" id="PTHR11496:SF83">
    <property type="entry name" value="HYDROXYACID-OXOACID TRANSHYDROGENASE, MITOCHONDRIAL"/>
    <property type="match status" value="1"/>
</dbReference>
<name>A0A9D2CE21_9FIRM</name>
<evidence type="ECO:0000256" key="1">
    <source>
        <dbReference type="ARBA" id="ARBA00023002"/>
    </source>
</evidence>
<accession>A0A9D2CE21</accession>
<dbReference type="InterPro" id="IPR039697">
    <property type="entry name" value="Alcohol_dehydrogenase_Fe"/>
</dbReference>
<evidence type="ECO:0000313" key="5">
    <source>
        <dbReference type="Proteomes" id="UP000886824"/>
    </source>
</evidence>
<protein>
    <submittedName>
        <fullName evidence="4">Iron-containing alcohol dehydrogenase</fullName>
        <ecNumber evidence="4">1.1.1.1</ecNumber>
    </submittedName>
</protein>
<dbReference type="EC" id="1.1.1.1" evidence="4"/>
<dbReference type="SUPFAM" id="SSF56796">
    <property type="entry name" value="Dehydroquinate synthase-like"/>
    <property type="match status" value="1"/>
</dbReference>
<gene>
    <name evidence="4" type="ORF">H9826_01930</name>
</gene>
<proteinExistence type="predicted"/>
<evidence type="ECO:0000259" key="2">
    <source>
        <dbReference type="Pfam" id="PF00465"/>
    </source>
</evidence>
<comment type="caution">
    <text evidence="4">The sequence shown here is derived from an EMBL/GenBank/DDBJ whole genome shotgun (WGS) entry which is preliminary data.</text>
</comment>
<reference evidence="4" key="2">
    <citation type="submission" date="2021-04" db="EMBL/GenBank/DDBJ databases">
        <authorList>
            <person name="Gilroy R."/>
        </authorList>
    </citation>
    <scope>NUCLEOTIDE SEQUENCE</scope>
    <source>
        <strain evidence="4">CHK33-7979</strain>
    </source>
</reference>
<dbReference type="InterPro" id="IPR001670">
    <property type="entry name" value="ADH_Fe/GldA"/>
</dbReference>
<feature type="domain" description="Alcohol dehydrogenase iron-type/glycerol dehydrogenase GldA" evidence="2">
    <location>
        <begin position="9"/>
        <end position="152"/>
    </location>
</feature>
<dbReference type="FunFam" id="1.20.1090.10:FF:000001">
    <property type="entry name" value="Aldehyde-alcohol dehydrogenase"/>
    <property type="match status" value="1"/>
</dbReference>
<dbReference type="PROSITE" id="PS00913">
    <property type="entry name" value="ADH_IRON_1"/>
    <property type="match status" value="1"/>
</dbReference>
<dbReference type="GO" id="GO:0004022">
    <property type="term" value="F:alcohol dehydrogenase (NAD+) activity"/>
    <property type="evidence" value="ECO:0007669"/>
    <property type="project" value="UniProtKB-EC"/>
</dbReference>
<dbReference type="EMBL" id="DXCX01000021">
    <property type="protein sequence ID" value="HIY72720.1"/>
    <property type="molecule type" value="Genomic_DNA"/>
</dbReference>
<evidence type="ECO:0000313" key="4">
    <source>
        <dbReference type="EMBL" id="HIY72720.1"/>
    </source>
</evidence>
<feature type="domain" description="Fe-containing alcohol dehydrogenase-like C-terminal" evidence="3">
    <location>
        <begin position="163"/>
        <end position="350"/>
    </location>
</feature>
<dbReference type="PANTHER" id="PTHR11496">
    <property type="entry name" value="ALCOHOL DEHYDROGENASE"/>
    <property type="match status" value="1"/>
</dbReference>
<reference evidence="4" key="1">
    <citation type="journal article" date="2021" name="PeerJ">
        <title>Extensive microbial diversity within the chicken gut microbiome revealed by metagenomics and culture.</title>
        <authorList>
            <person name="Gilroy R."/>
            <person name="Ravi A."/>
            <person name="Getino M."/>
            <person name="Pursley I."/>
            <person name="Horton D.L."/>
            <person name="Alikhan N.F."/>
            <person name="Baker D."/>
            <person name="Gharbi K."/>
            <person name="Hall N."/>
            <person name="Watson M."/>
            <person name="Adriaenssens E.M."/>
            <person name="Foster-Nyarko E."/>
            <person name="Jarju S."/>
            <person name="Secka A."/>
            <person name="Antonio M."/>
            <person name="Oren A."/>
            <person name="Chaudhuri R.R."/>
            <person name="La Ragione R."/>
            <person name="Hildebrand F."/>
            <person name="Pallen M.J."/>
        </authorList>
    </citation>
    <scope>NUCLEOTIDE SEQUENCE</scope>
    <source>
        <strain evidence="4">CHK33-7979</strain>
    </source>
</reference>
<sequence>MERFAIRPEICFGPGALGALARLAGKRVLLVTDGFLASSGLAAKATEHLTGPVEVFDQVEPDPSLRLVAQGVAALENFGPDVVVAFGGGSPMDCAKAMCYFSKGRPPLWCIPTTAGTGSEVTSFAVLTDTEKGVKYPLVEEELLPETAILDPSLLEGVPPKVTADTGMDVLTHAAEAYVAKGCSPFSDALAEKAFALAYARLPAAFAGDLGAKGDMLLASCLSGMAFNAAGLGACHAMAHALGGRFHLPHGRLNAILLPAVVLHNARDRRPAVRYGALAKACGLSGTPRALSAALVRLRASLGIPDRLPVPPEELRAAMEDLTAAALADGCMAANPLPLSAEEVRDLLSGAGGLGGRT</sequence>
<dbReference type="Gene3D" id="1.20.1090.10">
    <property type="entry name" value="Dehydroquinate synthase-like - alpha domain"/>
    <property type="match status" value="1"/>
</dbReference>
<dbReference type="InterPro" id="IPR056798">
    <property type="entry name" value="ADH_Fe_C"/>
</dbReference>
<dbReference type="Proteomes" id="UP000886824">
    <property type="component" value="Unassembled WGS sequence"/>
</dbReference>
<dbReference type="Pfam" id="PF00465">
    <property type="entry name" value="Fe-ADH"/>
    <property type="match status" value="1"/>
</dbReference>